<dbReference type="Gene3D" id="3.10.450.50">
    <property type="match status" value="1"/>
</dbReference>
<evidence type="ECO:0000256" key="1">
    <source>
        <dbReference type="SAM" id="SignalP"/>
    </source>
</evidence>
<name>A0A918DYH3_9ACTN</name>
<dbReference type="PANTHER" id="PTHR38436">
    <property type="entry name" value="POLYKETIDE CYCLASE SNOAL-LIKE DOMAIN"/>
    <property type="match status" value="1"/>
</dbReference>
<dbReference type="SUPFAM" id="SSF54427">
    <property type="entry name" value="NTF2-like"/>
    <property type="match status" value="1"/>
</dbReference>
<keyword evidence="1" id="KW-0732">Signal</keyword>
<dbReference type="EMBL" id="BMMS01000017">
    <property type="protein sequence ID" value="GGO92066.1"/>
    <property type="molecule type" value="Genomic_DNA"/>
</dbReference>
<gene>
    <name evidence="2" type="ORF">GCM10012280_41400</name>
</gene>
<evidence type="ECO:0000313" key="2">
    <source>
        <dbReference type="EMBL" id="GGO92066.1"/>
    </source>
</evidence>
<dbReference type="GO" id="GO:0030638">
    <property type="term" value="P:polyketide metabolic process"/>
    <property type="evidence" value="ECO:0007669"/>
    <property type="project" value="InterPro"/>
</dbReference>
<dbReference type="PANTHER" id="PTHR38436:SF1">
    <property type="entry name" value="ESTER CYCLASE"/>
    <property type="match status" value="1"/>
</dbReference>
<feature type="signal peptide" evidence="1">
    <location>
        <begin position="1"/>
        <end position="23"/>
    </location>
</feature>
<evidence type="ECO:0000313" key="3">
    <source>
        <dbReference type="Proteomes" id="UP000641932"/>
    </source>
</evidence>
<dbReference type="AlphaFoldDB" id="A0A918DYH3"/>
<dbReference type="InterPro" id="IPR032710">
    <property type="entry name" value="NTF2-like_dom_sf"/>
</dbReference>
<dbReference type="RefSeq" id="WP_189133224.1">
    <property type="nucleotide sequence ID" value="NZ_BMMS01000017.1"/>
</dbReference>
<accession>A0A918DYH3</accession>
<organism evidence="2 3">
    <name type="scientific">Wenjunlia tyrosinilytica</name>
    <dbReference type="NCBI Taxonomy" id="1544741"/>
    <lineage>
        <taxon>Bacteria</taxon>
        <taxon>Bacillati</taxon>
        <taxon>Actinomycetota</taxon>
        <taxon>Actinomycetes</taxon>
        <taxon>Kitasatosporales</taxon>
        <taxon>Streptomycetaceae</taxon>
        <taxon>Wenjunlia</taxon>
    </lineage>
</organism>
<comment type="caution">
    <text evidence="2">The sequence shown here is derived from an EMBL/GenBank/DDBJ whole genome shotgun (WGS) entry which is preliminary data.</text>
</comment>
<dbReference type="Proteomes" id="UP000641932">
    <property type="component" value="Unassembled WGS sequence"/>
</dbReference>
<dbReference type="Pfam" id="PF07366">
    <property type="entry name" value="SnoaL"/>
    <property type="match status" value="1"/>
</dbReference>
<keyword evidence="3" id="KW-1185">Reference proteome</keyword>
<reference evidence="2" key="2">
    <citation type="submission" date="2020-09" db="EMBL/GenBank/DDBJ databases">
        <authorList>
            <person name="Sun Q."/>
            <person name="Zhou Y."/>
        </authorList>
    </citation>
    <scope>NUCLEOTIDE SEQUENCE</scope>
    <source>
        <strain evidence="2">CGMCC 4.7201</strain>
    </source>
</reference>
<feature type="chain" id="PRO_5039673381" description="Ester cyclase" evidence="1">
    <location>
        <begin position="24"/>
        <end position="206"/>
    </location>
</feature>
<evidence type="ECO:0008006" key="4">
    <source>
        <dbReference type="Google" id="ProtNLM"/>
    </source>
</evidence>
<dbReference type="InterPro" id="IPR009959">
    <property type="entry name" value="Cyclase_SnoaL-like"/>
</dbReference>
<protein>
    <recommendedName>
        <fullName evidence="4">Ester cyclase</fullName>
    </recommendedName>
</protein>
<proteinExistence type="predicted"/>
<reference evidence="2" key="1">
    <citation type="journal article" date="2014" name="Int. J. Syst. Evol. Microbiol.">
        <title>Complete genome sequence of Corynebacterium casei LMG S-19264T (=DSM 44701T), isolated from a smear-ripened cheese.</title>
        <authorList>
            <consortium name="US DOE Joint Genome Institute (JGI-PGF)"/>
            <person name="Walter F."/>
            <person name="Albersmeier A."/>
            <person name="Kalinowski J."/>
            <person name="Ruckert C."/>
        </authorList>
    </citation>
    <scope>NUCLEOTIDE SEQUENCE</scope>
    <source>
        <strain evidence="2">CGMCC 4.7201</strain>
    </source>
</reference>
<sequence length="206" mass="22068">MVKTRAAAAALVAAAFLGVGVTAASGHESTSAPRDGAAAGRTGWEWQLVDHSPGVVQPKSLTVDRSIGEHRARRTVRAAQYFDTFWNTGDKTYLDRAISPDFTDLTLPPGRPQGPEGPVFASRAFRAAVPDLSVEITELIVGRDKVTTRLHLHGHFTGTFQGVEGKGQVVDFPAIDVLTVADGRISTNAHLEDNLTFLKQLGIVKD</sequence>